<dbReference type="Proteomes" id="UP000286990">
    <property type="component" value="Unassembled WGS sequence"/>
</dbReference>
<dbReference type="EMBL" id="QUSX01000001">
    <property type="protein sequence ID" value="RRQ49631.1"/>
    <property type="molecule type" value="Genomic_DNA"/>
</dbReference>
<dbReference type="Pfam" id="PF06439">
    <property type="entry name" value="3keto-disac_hyd"/>
    <property type="match status" value="1"/>
</dbReference>
<dbReference type="AlphaFoldDB" id="A0A3R8RP12"/>
<dbReference type="Gene3D" id="2.60.120.560">
    <property type="entry name" value="Exo-inulinase, domain 1"/>
    <property type="match status" value="1"/>
</dbReference>
<dbReference type="OrthoDB" id="176168at2"/>
<feature type="domain" description="3-keto-alpha-glucoside-1,2-lyase/3-keto-2-hydroxy-glucal hydratase" evidence="1">
    <location>
        <begin position="145"/>
        <end position="337"/>
    </location>
</feature>
<comment type="caution">
    <text evidence="2">The sequence shown here is derived from an EMBL/GenBank/DDBJ whole genome shotgun (WGS) entry which is preliminary data.</text>
</comment>
<evidence type="ECO:0000313" key="2">
    <source>
        <dbReference type="EMBL" id="RRQ49631.1"/>
    </source>
</evidence>
<dbReference type="GO" id="GO:0016787">
    <property type="term" value="F:hydrolase activity"/>
    <property type="evidence" value="ECO:0007669"/>
    <property type="project" value="InterPro"/>
</dbReference>
<organism evidence="2 3">
    <name type="scientific">Maribacter algicola</name>
    <dbReference type="NCBI Taxonomy" id="2498892"/>
    <lineage>
        <taxon>Bacteria</taxon>
        <taxon>Pseudomonadati</taxon>
        <taxon>Bacteroidota</taxon>
        <taxon>Flavobacteriia</taxon>
        <taxon>Flavobacteriales</taxon>
        <taxon>Flavobacteriaceae</taxon>
        <taxon>Maribacter</taxon>
    </lineage>
</organism>
<protein>
    <submittedName>
        <fullName evidence="2">DUF1080 domain-containing protein</fullName>
    </submittedName>
</protein>
<evidence type="ECO:0000259" key="1">
    <source>
        <dbReference type="Pfam" id="PF06439"/>
    </source>
</evidence>
<reference evidence="3" key="1">
    <citation type="submission" date="2018-12" db="EMBL/GenBank/DDBJ databases">
        <title>Maribacter lutimaris sp. nov., isolated from marine sediment.</title>
        <authorList>
            <person name="Kim K.K."/>
        </authorList>
    </citation>
    <scope>NUCLEOTIDE SEQUENCE [LARGE SCALE GENOMIC DNA]</scope>
    <source>
        <strain evidence="3">PoM-212</strain>
    </source>
</reference>
<dbReference type="InterPro" id="IPR010496">
    <property type="entry name" value="AL/BT2_dom"/>
</dbReference>
<accession>A0A3R8RP12</accession>
<keyword evidence="3" id="KW-1185">Reference proteome</keyword>
<sequence>MKYVHVILLLFLLNTIQFKVCSQDLFDTSQKYPLMGHWIGHWENPSMGYEKIIPKLTAEVILLDSTKYKIRILPDLMTRAEPYAEFETITLNKDKIIIDENGWEISFSEGICSGTALLYNKKTTFKLYKSQLTSPTLNLKPPADAIMLFDGSNSQKWQHADGKPITWSITTNGELETRSKFWQSQDGKKNLNGGDIETVDSYSVPLQFHMEFRYPVEPGKSGQGLGNSGLFFLPIGEVQILNSFGSNGYWNECGAIYKRFPPMVNAAAPPLQWQTYDVEIHADENSDDKIFFSLTVRLNGKLIHNQLLLPNENPDEGIKIKLQDHINRLQFRNIWVKQL</sequence>
<gene>
    <name evidence="2" type="ORF">DZC72_03275</name>
</gene>
<evidence type="ECO:0000313" key="3">
    <source>
        <dbReference type="Proteomes" id="UP000286990"/>
    </source>
</evidence>
<name>A0A3R8RP12_9FLAO</name>
<proteinExistence type="predicted"/>